<name>A0A1G8KTA0_9RHOO</name>
<protein>
    <submittedName>
        <fullName evidence="4">Nucleoside-diphosphate-sugar epimerase</fullName>
    </submittedName>
</protein>
<keyword evidence="5" id="KW-1185">Reference proteome</keyword>
<accession>A0A1G8KTA0</accession>
<evidence type="ECO:0000256" key="2">
    <source>
        <dbReference type="ARBA" id="ARBA00023277"/>
    </source>
</evidence>
<keyword evidence="2" id="KW-0119">Carbohydrate metabolism</keyword>
<dbReference type="InterPro" id="IPR036291">
    <property type="entry name" value="NAD(P)-bd_dom_sf"/>
</dbReference>
<gene>
    <name evidence="4" type="ORF">SAMN05660652_03492</name>
</gene>
<evidence type="ECO:0000313" key="4">
    <source>
        <dbReference type="EMBL" id="SDI46636.1"/>
    </source>
</evidence>
<organism evidence="4 5">
    <name type="scientific">Propionivibrio dicarboxylicus</name>
    <dbReference type="NCBI Taxonomy" id="83767"/>
    <lineage>
        <taxon>Bacteria</taxon>
        <taxon>Pseudomonadati</taxon>
        <taxon>Pseudomonadota</taxon>
        <taxon>Betaproteobacteria</taxon>
        <taxon>Rhodocyclales</taxon>
        <taxon>Rhodocyclaceae</taxon>
        <taxon>Propionivibrio</taxon>
    </lineage>
</organism>
<dbReference type="InterPro" id="IPR050005">
    <property type="entry name" value="DenD"/>
</dbReference>
<dbReference type="PANTHER" id="PTHR43103:SF3">
    <property type="entry name" value="ADP-L-GLYCERO-D-MANNO-HEPTOSE-6-EPIMERASE"/>
    <property type="match status" value="1"/>
</dbReference>
<evidence type="ECO:0000313" key="5">
    <source>
        <dbReference type="Proteomes" id="UP000198607"/>
    </source>
</evidence>
<keyword evidence="1" id="KW-0521">NADP</keyword>
<dbReference type="OrthoDB" id="9801056at2"/>
<dbReference type="RefSeq" id="WP_091939517.1">
    <property type="nucleotide sequence ID" value="NZ_FNCY01000019.1"/>
</dbReference>
<dbReference type="InterPro" id="IPR001509">
    <property type="entry name" value="Epimerase_deHydtase"/>
</dbReference>
<reference evidence="4 5" key="1">
    <citation type="submission" date="2016-10" db="EMBL/GenBank/DDBJ databases">
        <authorList>
            <person name="de Groot N.N."/>
        </authorList>
    </citation>
    <scope>NUCLEOTIDE SEQUENCE [LARGE SCALE GENOMIC DNA]</scope>
    <source>
        <strain evidence="4 5">DSM 5885</strain>
    </source>
</reference>
<dbReference type="NCBIfam" id="NF043036">
    <property type="entry name" value="ErythonDh"/>
    <property type="match status" value="1"/>
</dbReference>
<evidence type="ECO:0000259" key="3">
    <source>
        <dbReference type="Pfam" id="PF01370"/>
    </source>
</evidence>
<dbReference type="AlphaFoldDB" id="A0A1G8KTA0"/>
<dbReference type="Gene3D" id="3.40.50.720">
    <property type="entry name" value="NAD(P)-binding Rossmann-like Domain"/>
    <property type="match status" value="1"/>
</dbReference>
<dbReference type="Pfam" id="PF01370">
    <property type="entry name" value="Epimerase"/>
    <property type="match status" value="1"/>
</dbReference>
<proteinExistence type="predicted"/>
<dbReference type="Proteomes" id="UP000198607">
    <property type="component" value="Unassembled WGS sequence"/>
</dbReference>
<dbReference type="EMBL" id="FNCY01000019">
    <property type="protein sequence ID" value="SDI46636.1"/>
    <property type="molecule type" value="Genomic_DNA"/>
</dbReference>
<dbReference type="SUPFAM" id="SSF51735">
    <property type="entry name" value="NAD(P)-binding Rossmann-fold domains"/>
    <property type="match status" value="1"/>
</dbReference>
<dbReference type="PANTHER" id="PTHR43103">
    <property type="entry name" value="NUCLEOSIDE-DIPHOSPHATE-SUGAR EPIMERASE"/>
    <property type="match status" value="1"/>
</dbReference>
<dbReference type="CDD" id="cd05238">
    <property type="entry name" value="Gne_like_SDR_e"/>
    <property type="match status" value="1"/>
</dbReference>
<dbReference type="Gene3D" id="3.90.25.10">
    <property type="entry name" value="UDP-galactose 4-epimerase, domain 1"/>
    <property type="match status" value="1"/>
</dbReference>
<evidence type="ECO:0000256" key="1">
    <source>
        <dbReference type="ARBA" id="ARBA00022857"/>
    </source>
</evidence>
<sequence>MNVLITGGAGFLGQKLARRLLEKGSLKNADGVETKIDRLFLFDIVPAPDFSDPRVTVVTGDIGNESDLARALDAQTSSVFHLAAIVSSQAEADFDLGMRINVDAFRVVLERCRRLGQRPKVLFASSVAVYGGPLPAVVQDDTALNPKSSYGIQKAIGELMLSDFSRKGFIDGRGLRLPTISVRPGKPNKAASSFASGIIREPLNGEDTVCPVTPDTRLWLLSPRQVIENMIWAHDLPSDGFELNRMVNLPGVNVSVSEMIDALRTVAGEAAVAHIRWEHDATIQRIVGSWPACWNPERALAMGFKGDASFEAAVRAYLADDKR</sequence>
<dbReference type="GO" id="GO:0016491">
    <property type="term" value="F:oxidoreductase activity"/>
    <property type="evidence" value="ECO:0007669"/>
    <property type="project" value="InterPro"/>
</dbReference>
<dbReference type="STRING" id="83767.SAMN05660652_03492"/>
<feature type="domain" description="NAD-dependent epimerase/dehydratase" evidence="3">
    <location>
        <begin position="3"/>
        <end position="207"/>
    </location>
</feature>